<accession>A0ABW9XAK3</accession>
<dbReference type="Proteomes" id="UP000753724">
    <property type="component" value="Unassembled WGS sequence"/>
</dbReference>
<reference evidence="4" key="1">
    <citation type="submission" date="2020-01" db="EMBL/GenBank/DDBJ databases">
        <title>Sphingomonas sp. strain CSW-10.</title>
        <authorList>
            <person name="Chen W.-M."/>
        </authorList>
    </citation>
    <scope>NUCLEOTIDE SEQUENCE [LARGE SCALE GENOMIC DNA]</scope>
    <source>
        <strain evidence="4">FSY-8</strain>
    </source>
</reference>
<protein>
    <submittedName>
        <fullName evidence="3">Arylamine N-acetyltransferase</fullName>
    </submittedName>
</protein>
<gene>
    <name evidence="3" type="ORF">GTZ99_03215</name>
</gene>
<keyword evidence="4" id="KW-1185">Reference proteome</keyword>
<dbReference type="Gene3D" id="3.30.2140.10">
    <property type="entry name" value="Arylamine N-acetyltransferase"/>
    <property type="match status" value="1"/>
</dbReference>
<comment type="caution">
    <text evidence="3">The sequence shown here is derived from an EMBL/GenBank/DDBJ whole genome shotgun (WGS) entry which is preliminary data.</text>
</comment>
<dbReference type="EMBL" id="JAAAPO010000001">
    <property type="protein sequence ID" value="NBC35562.1"/>
    <property type="molecule type" value="Genomic_DNA"/>
</dbReference>
<organism evidence="3 4">
    <name type="scientific">Novosphingobium ovatum</name>
    <dbReference type="NCBI Taxonomy" id="1908523"/>
    <lineage>
        <taxon>Bacteria</taxon>
        <taxon>Pseudomonadati</taxon>
        <taxon>Pseudomonadota</taxon>
        <taxon>Alphaproteobacteria</taxon>
        <taxon>Sphingomonadales</taxon>
        <taxon>Sphingomonadaceae</taxon>
        <taxon>Novosphingobium</taxon>
    </lineage>
</organism>
<dbReference type="SUPFAM" id="SSF54001">
    <property type="entry name" value="Cysteine proteinases"/>
    <property type="match status" value="1"/>
</dbReference>
<dbReference type="PANTHER" id="PTHR11786:SF0">
    <property type="entry name" value="ARYLAMINE N-ACETYLTRANSFERASE 4-RELATED"/>
    <property type="match status" value="1"/>
</dbReference>
<dbReference type="PRINTS" id="PR01543">
    <property type="entry name" value="ANATRNSFRASE"/>
</dbReference>
<dbReference type="RefSeq" id="WP_161716822.1">
    <property type="nucleotide sequence ID" value="NZ_JAAAPO010000001.1"/>
</dbReference>
<evidence type="ECO:0000313" key="4">
    <source>
        <dbReference type="Proteomes" id="UP000753724"/>
    </source>
</evidence>
<dbReference type="InterPro" id="IPR038765">
    <property type="entry name" value="Papain-like_cys_pep_sf"/>
</dbReference>
<name>A0ABW9XAK3_9SPHN</name>
<dbReference type="Gene3D" id="2.40.128.150">
    <property type="entry name" value="Cysteine proteinases"/>
    <property type="match status" value="1"/>
</dbReference>
<dbReference type="InterPro" id="IPR001447">
    <property type="entry name" value="Arylamine_N-AcTrfase"/>
</dbReference>
<sequence length="301" mass="32068">MSDAQQTSDRPQDQAAPTGAALLAAYLRRIGVNAPVPVSPEGLGALQMAHRTSIAFENLDIALGRPIVIDLPSITAKLVTGGRGGYCFEHNRLFGEMLAALGFANRPLLGRVWIGAAPDAGDAPPRTHTLRLVDVGGEPWIADAGFGASYVPPLPLQHGAQAMTADGACHRLLRIGVTGARDGEWVLERFGPLSATDGRAAVPDTWVPQYSFDLSEVAPVDLEMSNHWTSTRPNTRFTSAIIASIVLPDGFVSLNGRRLTMHHGGRGDVMEIASAQDWQQMAADLFGIEMSDEQVAALGLF</sequence>
<evidence type="ECO:0000256" key="2">
    <source>
        <dbReference type="RuleBase" id="RU003452"/>
    </source>
</evidence>
<evidence type="ECO:0000256" key="1">
    <source>
        <dbReference type="ARBA" id="ARBA00006547"/>
    </source>
</evidence>
<dbReference type="Pfam" id="PF00797">
    <property type="entry name" value="Acetyltransf_2"/>
    <property type="match status" value="1"/>
</dbReference>
<comment type="similarity">
    <text evidence="1 2">Belongs to the arylamine N-acetyltransferase family.</text>
</comment>
<proteinExistence type="inferred from homology"/>
<evidence type="ECO:0000313" key="3">
    <source>
        <dbReference type="EMBL" id="NBC35562.1"/>
    </source>
</evidence>
<dbReference type="PANTHER" id="PTHR11786">
    <property type="entry name" value="N-HYDROXYARYLAMINE O-ACETYLTRANSFERASE"/>
    <property type="match status" value="1"/>
</dbReference>